<dbReference type="AlphaFoldDB" id="A0A8B7ZMQ8"/>
<dbReference type="OrthoDB" id="6597534at2759"/>
<dbReference type="GO" id="GO:0005509">
    <property type="term" value="F:calcium ion binding"/>
    <property type="evidence" value="ECO:0007669"/>
    <property type="project" value="InterPro"/>
</dbReference>
<dbReference type="RefSeq" id="XP_022106347.1">
    <property type="nucleotide sequence ID" value="XM_022250655.1"/>
</dbReference>
<dbReference type="Gene3D" id="1.10.238.10">
    <property type="entry name" value="EF-hand"/>
    <property type="match status" value="2"/>
</dbReference>
<evidence type="ECO:0000259" key="3">
    <source>
        <dbReference type="PROSITE" id="PS50222"/>
    </source>
</evidence>
<name>A0A8B7ZMQ8_ACAPL</name>
<gene>
    <name evidence="5" type="primary">LOC110987691</name>
</gene>
<evidence type="ECO:0000256" key="1">
    <source>
        <dbReference type="ARBA" id="ARBA00022737"/>
    </source>
</evidence>
<feature type="domain" description="EF-hand" evidence="3">
    <location>
        <begin position="54"/>
        <end position="89"/>
    </location>
</feature>
<dbReference type="Proteomes" id="UP000694845">
    <property type="component" value="Unplaced"/>
</dbReference>
<dbReference type="PROSITE" id="PS50222">
    <property type="entry name" value="EF_HAND_2"/>
    <property type="match status" value="4"/>
</dbReference>
<feature type="domain" description="EF-hand" evidence="3">
    <location>
        <begin position="18"/>
        <end position="53"/>
    </location>
</feature>
<dbReference type="GeneID" id="110987691"/>
<accession>A0A8B7ZMQ8</accession>
<dbReference type="PANTHER" id="PTHR23048">
    <property type="entry name" value="MYOSIN LIGHT CHAIN 1, 3"/>
    <property type="match status" value="1"/>
</dbReference>
<dbReference type="CDD" id="cd00051">
    <property type="entry name" value="EFh"/>
    <property type="match status" value="2"/>
</dbReference>
<dbReference type="GO" id="GO:0016460">
    <property type="term" value="C:myosin II complex"/>
    <property type="evidence" value="ECO:0007669"/>
    <property type="project" value="TreeGrafter"/>
</dbReference>
<sequence>MKTTFPTLDFYSDAFSQEQFSEFKAAFSIFDKDGDGTVTSDELAVVLRSIGLNPTKRELDMIIKEADTDGNNMIELNEFLATMTQKMMQEGRGQDDDVMTEQEIKKTYDVFDSNGNGYISAADIRRVGTLYGECITDEGANQMIGEADTDSDGRVTYEDFLKMMTSP</sequence>
<dbReference type="InterPro" id="IPR018247">
    <property type="entry name" value="EF_Hand_1_Ca_BS"/>
</dbReference>
<dbReference type="PROSITE" id="PS00018">
    <property type="entry name" value="EF_HAND_1"/>
    <property type="match status" value="4"/>
</dbReference>
<proteinExistence type="predicted"/>
<keyword evidence="1" id="KW-0677">Repeat</keyword>
<keyword evidence="2" id="KW-0106">Calcium</keyword>
<evidence type="ECO:0000256" key="2">
    <source>
        <dbReference type="ARBA" id="ARBA00022837"/>
    </source>
</evidence>
<dbReference type="SMART" id="SM00054">
    <property type="entry name" value="EFh"/>
    <property type="match status" value="4"/>
</dbReference>
<protein>
    <submittedName>
        <fullName evidence="5">Calmodulin-A-like isoform X1</fullName>
    </submittedName>
</protein>
<feature type="domain" description="EF-hand" evidence="3">
    <location>
        <begin position="99"/>
        <end position="134"/>
    </location>
</feature>
<reference evidence="5" key="1">
    <citation type="submission" date="2025-08" db="UniProtKB">
        <authorList>
            <consortium name="RefSeq"/>
        </authorList>
    </citation>
    <scope>IDENTIFICATION</scope>
</reference>
<dbReference type="FunFam" id="1.10.238.10:FF:000003">
    <property type="entry name" value="Calmodulin A"/>
    <property type="match status" value="1"/>
</dbReference>
<dbReference type="InterPro" id="IPR011992">
    <property type="entry name" value="EF-hand-dom_pair"/>
</dbReference>
<dbReference type="InterPro" id="IPR050230">
    <property type="entry name" value="CALM/Myosin/TropC-like"/>
</dbReference>
<dbReference type="KEGG" id="aplc:110987691"/>
<feature type="domain" description="EF-hand" evidence="3">
    <location>
        <begin position="135"/>
        <end position="167"/>
    </location>
</feature>
<dbReference type="PANTHER" id="PTHR23048:SF0">
    <property type="entry name" value="CALMODULIN LIKE 3"/>
    <property type="match status" value="1"/>
</dbReference>
<evidence type="ECO:0000313" key="5">
    <source>
        <dbReference type="RefSeq" id="XP_022106347.1"/>
    </source>
</evidence>
<organism evidence="4 5">
    <name type="scientific">Acanthaster planci</name>
    <name type="common">Crown-of-thorns starfish</name>
    <dbReference type="NCBI Taxonomy" id="133434"/>
    <lineage>
        <taxon>Eukaryota</taxon>
        <taxon>Metazoa</taxon>
        <taxon>Echinodermata</taxon>
        <taxon>Eleutherozoa</taxon>
        <taxon>Asterozoa</taxon>
        <taxon>Asteroidea</taxon>
        <taxon>Valvatacea</taxon>
        <taxon>Valvatida</taxon>
        <taxon>Acanthasteridae</taxon>
        <taxon>Acanthaster</taxon>
    </lineage>
</organism>
<dbReference type="SUPFAM" id="SSF47473">
    <property type="entry name" value="EF-hand"/>
    <property type="match status" value="1"/>
</dbReference>
<keyword evidence="4" id="KW-1185">Reference proteome</keyword>
<evidence type="ECO:0000313" key="4">
    <source>
        <dbReference type="Proteomes" id="UP000694845"/>
    </source>
</evidence>
<dbReference type="Pfam" id="PF13499">
    <property type="entry name" value="EF-hand_7"/>
    <property type="match status" value="2"/>
</dbReference>
<dbReference type="InterPro" id="IPR002048">
    <property type="entry name" value="EF_hand_dom"/>
</dbReference>